<dbReference type="OrthoDB" id="301436at2157"/>
<dbReference type="Gene3D" id="3.20.20.370">
    <property type="entry name" value="Glycoside hydrolase/deacetylase"/>
    <property type="match status" value="1"/>
</dbReference>
<protein>
    <recommendedName>
        <fullName evidence="3">Polysaccharide deacetylase</fullName>
    </recommendedName>
</protein>
<evidence type="ECO:0000313" key="1">
    <source>
        <dbReference type="EMBL" id="SFQ00541.1"/>
    </source>
</evidence>
<accession>A0A1I5UZ81</accession>
<proteinExistence type="predicted"/>
<organism evidence="1 2">
    <name type="scientific">Halolamina pelagica</name>
    <dbReference type="NCBI Taxonomy" id="699431"/>
    <lineage>
        <taxon>Archaea</taxon>
        <taxon>Methanobacteriati</taxon>
        <taxon>Methanobacteriota</taxon>
        <taxon>Stenosarchaea group</taxon>
        <taxon>Halobacteria</taxon>
        <taxon>Halobacteriales</taxon>
        <taxon>Haloferacaceae</taxon>
    </lineage>
</organism>
<dbReference type="InterPro" id="IPR011330">
    <property type="entry name" value="Glyco_hydro/deAcase_b/a-brl"/>
</dbReference>
<reference evidence="2" key="1">
    <citation type="submission" date="2016-10" db="EMBL/GenBank/DDBJ databases">
        <authorList>
            <person name="Varghese N."/>
            <person name="Submissions S."/>
        </authorList>
    </citation>
    <scope>NUCLEOTIDE SEQUENCE [LARGE SCALE GENOMIC DNA]</scope>
    <source>
        <strain evidence="2">CGMCC 1.10329</strain>
    </source>
</reference>
<dbReference type="Proteomes" id="UP000183769">
    <property type="component" value="Unassembled WGS sequence"/>
</dbReference>
<gene>
    <name evidence="1" type="ORF">SAMN05216277_11540</name>
</gene>
<dbReference type="SUPFAM" id="SSF88713">
    <property type="entry name" value="Glycoside hydrolase/deacetylase"/>
    <property type="match status" value="1"/>
</dbReference>
<dbReference type="GO" id="GO:0005975">
    <property type="term" value="P:carbohydrate metabolic process"/>
    <property type="evidence" value="ECO:0007669"/>
    <property type="project" value="InterPro"/>
</dbReference>
<name>A0A1I5UZ81_9EURY</name>
<dbReference type="RefSeq" id="WP_074879863.1">
    <property type="nucleotide sequence ID" value="NZ_FOXI01000015.1"/>
</dbReference>
<keyword evidence="2" id="KW-1185">Reference proteome</keyword>
<sequence length="248" mass="29079">MTEDPSNQIKGGQTQYEFTYSRYRQFLRELMEKGFEFSTYGDDVEDGEILLRHDVDLSLEKAVTMAEIEASEGVQSTYFILLTSQLYNVLHTKSRERISHIQSLGHNIGLHFSTHQYYDRDPGEEQLVEQIKDERRVLNIVTGSPIKAVSFHIPPEWILRRSFDGFVSTYEERFFSDIPYRGDSNQRWREDPPFESGYPEKGQVLVHPGLWGEDDRQFEECIHETVDDMIESVDQFVSRQYLDDELSD</sequence>
<evidence type="ECO:0008006" key="3">
    <source>
        <dbReference type="Google" id="ProtNLM"/>
    </source>
</evidence>
<evidence type="ECO:0000313" key="2">
    <source>
        <dbReference type="Proteomes" id="UP000183769"/>
    </source>
</evidence>
<dbReference type="AlphaFoldDB" id="A0A1I5UZ81"/>
<dbReference type="EMBL" id="FOXI01000015">
    <property type="protein sequence ID" value="SFQ00541.1"/>
    <property type="molecule type" value="Genomic_DNA"/>
</dbReference>